<keyword evidence="7 15" id="KW-0547">Nucleotide-binding</keyword>
<evidence type="ECO:0000256" key="10">
    <source>
        <dbReference type="ARBA" id="ARBA00023211"/>
    </source>
</evidence>
<dbReference type="SUPFAM" id="SSF52440">
    <property type="entry name" value="PreATP-grasp domain"/>
    <property type="match status" value="1"/>
</dbReference>
<dbReference type="InterPro" id="IPR011761">
    <property type="entry name" value="ATP-grasp"/>
</dbReference>
<comment type="catalytic activity">
    <reaction evidence="14">
        <text>5-phospho-beta-D-ribosylamine + glycine + ATP = N(1)-(5-phospho-beta-D-ribosyl)glycinamide + ADP + phosphate + H(+)</text>
        <dbReference type="Rhea" id="RHEA:17453"/>
        <dbReference type="ChEBI" id="CHEBI:15378"/>
        <dbReference type="ChEBI" id="CHEBI:30616"/>
        <dbReference type="ChEBI" id="CHEBI:43474"/>
        <dbReference type="ChEBI" id="CHEBI:57305"/>
        <dbReference type="ChEBI" id="CHEBI:58681"/>
        <dbReference type="ChEBI" id="CHEBI:143788"/>
        <dbReference type="ChEBI" id="CHEBI:456216"/>
        <dbReference type="EC" id="6.3.4.13"/>
    </reaction>
</comment>
<dbReference type="EC" id="6.3.4.13" evidence="4 14"/>
<keyword evidence="5 14" id="KW-0436">Ligase</keyword>
<dbReference type="PANTHER" id="PTHR43472:SF1">
    <property type="entry name" value="PHOSPHORIBOSYLAMINE--GLYCINE LIGASE, CHLOROPLASTIC"/>
    <property type="match status" value="1"/>
</dbReference>
<reference evidence="17" key="1">
    <citation type="submission" date="2020-08" db="EMBL/GenBank/DDBJ databases">
        <title>Genome public.</title>
        <authorList>
            <person name="Liu C."/>
            <person name="Sun Q."/>
        </authorList>
    </citation>
    <scope>NUCLEOTIDE SEQUENCE</scope>
    <source>
        <strain evidence="17">BX21</strain>
    </source>
</reference>
<dbReference type="SMART" id="SM01210">
    <property type="entry name" value="GARS_C"/>
    <property type="match status" value="1"/>
</dbReference>
<evidence type="ECO:0000256" key="13">
    <source>
        <dbReference type="ARBA" id="ARBA00042864"/>
    </source>
</evidence>
<evidence type="ECO:0000256" key="11">
    <source>
        <dbReference type="ARBA" id="ARBA00038345"/>
    </source>
</evidence>
<keyword evidence="18" id="KW-1185">Reference proteome</keyword>
<proteinExistence type="inferred from homology"/>
<dbReference type="HAMAP" id="MF_00138">
    <property type="entry name" value="GARS"/>
    <property type="match status" value="1"/>
</dbReference>
<keyword evidence="6" id="KW-0479">Metal-binding</keyword>
<keyword evidence="8 14" id="KW-0658">Purine biosynthesis</keyword>
<dbReference type="InterPro" id="IPR016185">
    <property type="entry name" value="PreATP-grasp_dom_sf"/>
</dbReference>
<dbReference type="GO" id="GO:0006189">
    <property type="term" value="P:'de novo' IMP biosynthetic process"/>
    <property type="evidence" value="ECO:0007669"/>
    <property type="project" value="UniProtKB-UniRule"/>
</dbReference>
<dbReference type="InterPro" id="IPR020562">
    <property type="entry name" value="PRibGlycinamide_synth_N"/>
</dbReference>
<dbReference type="NCBIfam" id="TIGR00877">
    <property type="entry name" value="purD"/>
    <property type="match status" value="1"/>
</dbReference>
<dbReference type="SUPFAM" id="SSF51246">
    <property type="entry name" value="Rudiment single hybrid motif"/>
    <property type="match status" value="1"/>
</dbReference>
<evidence type="ECO:0000313" key="18">
    <source>
        <dbReference type="Proteomes" id="UP000601171"/>
    </source>
</evidence>
<dbReference type="Pfam" id="PF02844">
    <property type="entry name" value="GARS_N"/>
    <property type="match status" value="1"/>
</dbReference>
<dbReference type="AlphaFoldDB" id="A0A926EVJ0"/>
<accession>A0A926EVJ0</accession>
<evidence type="ECO:0000259" key="16">
    <source>
        <dbReference type="PROSITE" id="PS50975"/>
    </source>
</evidence>
<evidence type="ECO:0000256" key="4">
    <source>
        <dbReference type="ARBA" id="ARBA00013255"/>
    </source>
</evidence>
<dbReference type="InterPro" id="IPR011054">
    <property type="entry name" value="Rudment_hybrid_motif"/>
</dbReference>
<evidence type="ECO:0000256" key="8">
    <source>
        <dbReference type="ARBA" id="ARBA00022755"/>
    </source>
</evidence>
<comment type="caution">
    <text evidence="17">The sequence shown here is derived from an EMBL/GenBank/DDBJ whole genome shotgun (WGS) entry which is preliminary data.</text>
</comment>
<evidence type="ECO:0000256" key="14">
    <source>
        <dbReference type="HAMAP-Rule" id="MF_00138"/>
    </source>
</evidence>
<evidence type="ECO:0000256" key="5">
    <source>
        <dbReference type="ARBA" id="ARBA00022598"/>
    </source>
</evidence>
<evidence type="ECO:0000256" key="6">
    <source>
        <dbReference type="ARBA" id="ARBA00022723"/>
    </source>
</evidence>
<dbReference type="SMART" id="SM01209">
    <property type="entry name" value="GARS_A"/>
    <property type="match status" value="1"/>
</dbReference>
<sequence>MKILVIGSGGREHALCWKIAQSKMVEKIYCAPGNGGTREIAENIDIQVNEIDKLLDFAINNKIDLTVVGPEDPLVNGIVDIFQENGLMIFGPNKLCAKLEGSKEFSKVFMEKYNIPTAKYQSFINYEDAVKALDDFTYPLVIKADGLCLGKGVIICNTKEEAINALKEILVDRIFGGEGEKVVIEEYLDGIEASLLCFVTEGKIIPLESAKDYKKIYENDLGPNTGGVGCISPNPIFTNELSSIIKEDVLDKISYGLTQEKMDFKGILFIGFMIADGKPKVLEFNVRFGDPETQVLIPRLKSDIVELFLKVIDGSIDKRDINWSKDSCITVVLTSNGYPKEYKKDFNIDIKNLDNSIILFHNGTKYKSGKLLTNGGRVLSVTNAGKDLQSAREAVYDNIGNIQFEGLCYRKDIGLI</sequence>
<dbReference type="GO" id="GO:0005524">
    <property type="term" value="F:ATP binding"/>
    <property type="evidence" value="ECO:0007669"/>
    <property type="project" value="UniProtKB-UniRule"/>
</dbReference>
<evidence type="ECO:0000256" key="2">
    <source>
        <dbReference type="ARBA" id="ARBA00001946"/>
    </source>
</evidence>
<gene>
    <name evidence="14 17" type="primary">purD</name>
    <name evidence="17" type="ORF">H8707_12700</name>
</gene>
<dbReference type="Gene3D" id="3.30.1490.20">
    <property type="entry name" value="ATP-grasp fold, A domain"/>
    <property type="match status" value="1"/>
</dbReference>
<dbReference type="InterPro" id="IPR020561">
    <property type="entry name" value="PRibGlycinamid_synth_ATP-grasp"/>
</dbReference>
<keyword evidence="9 15" id="KW-0067">ATP-binding</keyword>
<dbReference type="Pfam" id="PF02843">
    <property type="entry name" value="GARS_C"/>
    <property type="match status" value="1"/>
</dbReference>
<evidence type="ECO:0000256" key="9">
    <source>
        <dbReference type="ARBA" id="ARBA00022840"/>
    </source>
</evidence>
<dbReference type="Gene3D" id="3.90.600.10">
    <property type="entry name" value="Phosphoribosylglycinamide synthetase, C-terminal domain"/>
    <property type="match status" value="1"/>
</dbReference>
<dbReference type="PANTHER" id="PTHR43472">
    <property type="entry name" value="PHOSPHORIBOSYLAMINE--GLYCINE LIGASE"/>
    <property type="match status" value="1"/>
</dbReference>
<evidence type="ECO:0000256" key="12">
    <source>
        <dbReference type="ARBA" id="ARBA00042242"/>
    </source>
</evidence>
<dbReference type="PROSITE" id="PS00184">
    <property type="entry name" value="GARS"/>
    <property type="match status" value="1"/>
</dbReference>
<dbReference type="GO" id="GO:0046872">
    <property type="term" value="F:metal ion binding"/>
    <property type="evidence" value="ECO:0007669"/>
    <property type="project" value="UniProtKB-KW"/>
</dbReference>
<dbReference type="Pfam" id="PF01071">
    <property type="entry name" value="GARS_A"/>
    <property type="match status" value="1"/>
</dbReference>
<name>A0A926EVJ0_9FIRM</name>
<dbReference type="InterPro" id="IPR000115">
    <property type="entry name" value="PRibGlycinamide_synth"/>
</dbReference>
<dbReference type="InterPro" id="IPR020559">
    <property type="entry name" value="PRibGlycinamide_synth_CS"/>
</dbReference>
<keyword evidence="10" id="KW-0464">Manganese</keyword>
<dbReference type="GO" id="GO:0004637">
    <property type="term" value="F:phosphoribosylamine-glycine ligase activity"/>
    <property type="evidence" value="ECO:0007669"/>
    <property type="project" value="UniProtKB-UniRule"/>
</dbReference>
<feature type="domain" description="ATP-grasp" evidence="16">
    <location>
        <begin position="107"/>
        <end position="313"/>
    </location>
</feature>
<comment type="cofactor">
    <cofactor evidence="2">
        <name>Mg(2+)</name>
        <dbReference type="ChEBI" id="CHEBI:18420"/>
    </cofactor>
</comment>
<evidence type="ECO:0000313" key="17">
    <source>
        <dbReference type="EMBL" id="MBC8589073.1"/>
    </source>
</evidence>
<protein>
    <recommendedName>
        <fullName evidence="4 14">Phosphoribosylamine--glycine ligase</fullName>
        <ecNumber evidence="4 14">6.3.4.13</ecNumber>
    </recommendedName>
    <alternativeName>
        <fullName evidence="14">GARS</fullName>
    </alternativeName>
    <alternativeName>
        <fullName evidence="12 14">Glycinamide ribonucleotide synthetase</fullName>
    </alternativeName>
    <alternativeName>
        <fullName evidence="13 14">Phosphoribosylglycinamide synthetase</fullName>
    </alternativeName>
</protein>
<dbReference type="RefSeq" id="WP_262430536.1">
    <property type="nucleotide sequence ID" value="NZ_JACRTG010000030.1"/>
</dbReference>
<comment type="cofactor">
    <cofactor evidence="1">
        <name>Mn(2+)</name>
        <dbReference type="ChEBI" id="CHEBI:29035"/>
    </cofactor>
</comment>
<evidence type="ECO:0000256" key="1">
    <source>
        <dbReference type="ARBA" id="ARBA00001936"/>
    </source>
</evidence>
<dbReference type="Gene3D" id="3.40.50.20">
    <property type="match status" value="1"/>
</dbReference>
<dbReference type="SUPFAM" id="SSF56059">
    <property type="entry name" value="Glutathione synthetase ATP-binding domain-like"/>
    <property type="match status" value="1"/>
</dbReference>
<dbReference type="EMBL" id="JACRTG010000030">
    <property type="protein sequence ID" value="MBC8589073.1"/>
    <property type="molecule type" value="Genomic_DNA"/>
</dbReference>
<comment type="pathway">
    <text evidence="3 14">Purine metabolism; IMP biosynthesis via de novo pathway; N(1)-(5-phospho-D-ribosyl)glycinamide from 5-phospho-alpha-D-ribose 1-diphosphate: step 2/2.</text>
</comment>
<evidence type="ECO:0000256" key="3">
    <source>
        <dbReference type="ARBA" id="ARBA00005174"/>
    </source>
</evidence>
<dbReference type="InterPro" id="IPR020560">
    <property type="entry name" value="PRibGlycinamide_synth_C-dom"/>
</dbReference>
<dbReference type="Gene3D" id="3.30.470.20">
    <property type="entry name" value="ATP-grasp fold, B domain"/>
    <property type="match status" value="1"/>
</dbReference>
<dbReference type="FunFam" id="3.40.50.20:FF:000006">
    <property type="entry name" value="Phosphoribosylamine--glycine ligase, chloroplastic"/>
    <property type="match status" value="1"/>
</dbReference>
<evidence type="ECO:0000256" key="15">
    <source>
        <dbReference type="PROSITE-ProRule" id="PRU00409"/>
    </source>
</evidence>
<dbReference type="InterPro" id="IPR013815">
    <property type="entry name" value="ATP_grasp_subdomain_1"/>
</dbReference>
<organism evidence="17 18">
    <name type="scientific">Paratissierella segnis</name>
    <dbReference type="NCBI Taxonomy" id="2763679"/>
    <lineage>
        <taxon>Bacteria</taxon>
        <taxon>Bacillati</taxon>
        <taxon>Bacillota</taxon>
        <taxon>Tissierellia</taxon>
        <taxon>Tissierellales</taxon>
        <taxon>Tissierellaceae</taxon>
        <taxon>Paratissierella</taxon>
    </lineage>
</organism>
<dbReference type="GO" id="GO:0009113">
    <property type="term" value="P:purine nucleobase biosynthetic process"/>
    <property type="evidence" value="ECO:0007669"/>
    <property type="project" value="InterPro"/>
</dbReference>
<dbReference type="Proteomes" id="UP000601171">
    <property type="component" value="Unassembled WGS sequence"/>
</dbReference>
<evidence type="ECO:0000256" key="7">
    <source>
        <dbReference type="ARBA" id="ARBA00022741"/>
    </source>
</evidence>
<comment type="similarity">
    <text evidence="11 14">Belongs to the GARS family.</text>
</comment>
<dbReference type="InterPro" id="IPR037123">
    <property type="entry name" value="PRibGlycinamide_synth_C_sf"/>
</dbReference>
<dbReference type="PROSITE" id="PS50975">
    <property type="entry name" value="ATP_GRASP"/>
    <property type="match status" value="1"/>
</dbReference>